<dbReference type="GO" id="GO:0016618">
    <property type="term" value="F:hydroxypyruvate reductase [NAD(P)H] activity"/>
    <property type="evidence" value="ECO:0007669"/>
    <property type="project" value="TreeGrafter"/>
</dbReference>
<reference evidence="4 5" key="1">
    <citation type="journal article" date="2020" name="Nature">
        <title>Six reference-quality genomes reveal evolution of bat adaptations.</title>
        <authorList>
            <person name="Jebb D."/>
            <person name="Huang Z."/>
            <person name="Pippel M."/>
            <person name="Hughes G.M."/>
            <person name="Lavrichenko K."/>
            <person name="Devanna P."/>
            <person name="Winkler S."/>
            <person name="Jermiin L.S."/>
            <person name="Skirmuntt E.C."/>
            <person name="Katzourakis A."/>
            <person name="Burkitt-Gray L."/>
            <person name="Ray D.A."/>
            <person name="Sullivan K.A.M."/>
            <person name="Roscito J.G."/>
            <person name="Kirilenko B.M."/>
            <person name="Davalos L.M."/>
            <person name="Corthals A.P."/>
            <person name="Power M.L."/>
            <person name="Jones G."/>
            <person name="Ransome R.D."/>
            <person name="Dechmann D.K.N."/>
            <person name="Locatelli A.G."/>
            <person name="Puechmaille S.J."/>
            <person name="Fedrigo O."/>
            <person name="Jarvis E.D."/>
            <person name="Hiller M."/>
            <person name="Vernes S.C."/>
            <person name="Myers E.W."/>
            <person name="Teeling E.C."/>
        </authorList>
    </citation>
    <scope>NUCLEOTIDE SEQUENCE [LARGE SCALE GENOMIC DNA]</scope>
    <source>
        <strain evidence="4">MRhiFer1</strain>
        <tissue evidence="4">Lung</tissue>
    </source>
</reference>
<dbReference type="SUPFAM" id="SSF51735">
    <property type="entry name" value="NAD(P)-binding Rossmann-fold domains"/>
    <property type="match status" value="1"/>
</dbReference>
<evidence type="ECO:0000259" key="3">
    <source>
        <dbReference type="Pfam" id="PF02826"/>
    </source>
</evidence>
<comment type="similarity">
    <text evidence="1">Belongs to the D-isomer specific 2-hydroxyacid dehydrogenase family.</text>
</comment>
<dbReference type="GO" id="GO:0051287">
    <property type="term" value="F:NAD binding"/>
    <property type="evidence" value="ECO:0007669"/>
    <property type="project" value="InterPro"/>
</dbReference>
<dbReference type="Pfam" id="PF02826">
    <property type="entry name" value="2-Hacid_dh_C"/>
    <property type="match status" value="1"/>
</dbReference>
<dbReference type="EMBL" id="JACAGC010000040">
    <property type="protein sequence ID" value="KAF6268545.1"/>
    <property type="molecule type" value="Genomic_DNA"/>
</dbReference>
<name>A0A7J7QXV7_RHIFE</name>
<organism evidence="4 5">
    <name type="scientific">Rhinolophus ferrumequinum</name>
    <name type="common">Greater horseshoe bat</name>
    <dbReference type="NCBI Taxonomy" id="59479"/>
    <lineage>
        <taxon>Eukaryota</taxon>
        <taxon>Metazoa</taxon>
        <taxon>Chordata</taxon>
        <taxon>Craniata</taxon>
        <taxon>Vertebrata</taxon>
        <taxon>Euteleostomi</taxon>
        <taxon>Mammalia</taxon>
        <taxon>Eutheria</taxon>
        <taxon>Laurasiatheria</taxon>
        <taxon>Chiroptera</taxon>
        <taxon>Yinpterochiroptera</taxon>
        <taxon>Rhinolophoidea</taxon>
        <taxon>Rhinolophidae</taxon>
        <taxon>Rhinolophinae</taxon>
        <taxon>Rhinolophus</taxon>
    </lineage>
</organism>
<proteinExistence type="inferred from homology"/>
<dbReference type="InterPro" id="IPR006140">
    <property type="entry name" value="D-isomer_DH_NAD-bd"/>
</dbReference>
<dbReference type="Proteomes" id="UP000585614">
    <property type="component" value="Unassembled WGS sequence"/>
</dbReference>
<evidence type="ECO:0000256" key="1">
    <source>
        <dbReference type="ARBA" id="ARBA00005854"/>
    </source>
</evidence>
<dbReference type="InterPro" id="IPR050223">
    <property type="entry name" value="D-isomer_2-hydroxyacid_DH"/>
</dbReference>
<dbReference type="GO" id="GO:0030267">
    <property type="term" value="F:glyoxylate reductase (NADPH) activity"/>
    <property type="evidence" value="ECO:0007669"/>
    <property type="project" value="TreeGrafter"/>
</dbReference>
<dbReference type="GO" id="GO:0005829">
    <property type="term" value="C:cytosol"/>
    <property type="evidence" value="ECO:0007669"/>
    <property type="project" value="TreeGrafter"/>
</dbReference>
<feature type="domain" description="D-isomer specific 2-hydroxyacid dehydrogenase NAD-binding" evidence="3">
    <location>
        <begin position="14"/>
        <end position="104"/>
    </location>
</feature>
<comment type="caution">
    <text evidence="4">The sequence shown here is derived from an EMBL/GenBank/DDBJ whole genome shotgun (WGS) entry which is preliminary data.</text>
</comment>
<sequence>MAISPDTEEFFINWLGQEVTGATLGIVGMGRIGYKVAQRARAFEMILYHNRKCRKLEEEEAVGATYCERLDYLLQRSDFVMLAVGLTPQTHGLIGRRELRLMKPLLFSSTLAEVC</sequence>
<accession>A0A7J7QXV7</accession>
<dbReference type="Gene3D" id="3.40.50.720">
    <property type="entry name" value="NAD(P)-binding Rossmann-like Domain"/>
    <property type="match status" value="1"/>
</dbReference>
<evidence type="ECO:0000313" key="4">
    <source>
        <dbReference type="EMBL" id="KAF6268545.1"/>
    </source>
</evidence>
<evidence type="ECO:0000313" key="5">
    <source>
        <dbReference type="Proteomes" id="UP000585614"/>
    </source>
</evidence>
<dbReference type="InterPro" id="IPR036291">
    <property type="entry name" value="NAD(P)-bd_dom_sf"/>
</dbReference>
<keyword evidence="2" id="KW-0560">Oxidoreductase</keyword>
<dbReference type="AlphaFoldDB" id="A0A7J7QXV7"/>
<protein>
    <recommendedName>
        <fullName evidence="3">D-isomer specific 2-hydroxyacid dehydrogenase NAD-binding domain-containing protein</fullName>
    </recommendedName>
</protein>
<dbReference type="PANTHER" id="PTHR10996">
    <property type="entry name" value="2-HYDROXYACID DEHYDROGENASE-RELATED"/>
    <property type="match status" value="1"/>
</dbReference>
<evidence type="ECO:0000256" key="2">
    <source>
        <dbReference type="ARBA" id="ARBA00023002"/>
    </source>
</evidence>
<gene>
    <name evidence="4" type="ORF">mRhiFer1_009800</name>
</gene>
<dbReference type="PANTHER" id="PTHR10996:SF257">
    <property type="entry name" value="GLYOXYLATE REDUCTASE 1"/>
    <property type="match status" value="1"/>
</dbReference>
<dbReference type="OrthoDB" id="298012at2759"/>